<feature type="region of interest" description="Disordered" evidence="1">
    <location>
        <begin position="1"/>
        <end position="28"/>
    </location>
</feature>
<accession>A0AAE9UKB8</accession>
<dbReference type="EMBL" id="CP095081">
    <property type="protein sequence ID" value="WAI92203.1"/>
    <property type="molecule type" value="Genomic_DNA"/>
</dbReference>
<dbReference type="InterPro" id="IPR043964">
    <property type="entry name" value="P-loop_TraG"/>
</dbReference>
<dbReference type="RefSeq" id="WP_268227720.1">
    <property type="nucleotide sequence ID" value="NZ_CP095081.1"/>
</dbReference>
<gene>
    <name evidence="3" type="ORF">MP619_06665</name>
</gene>
<feature type="domain" description="TraG P-loop" evidence="2">
    <location>
        <begin position="457"/>
        <end position="730"/>
    </location>
</feature>
<dbReference type="Pfam" id="PF19044">
    <property type="entry name" value="P-loop_TraG"/>
    <property type="match status" value="1"/>
</dbReference>
<proteinExistence type="predicted"/>
<evidence type="ECO:0000313" key="4">
    <source>
        <dbReference type="Proteomes" id="UP001164948"/>
    </source>
</evidence>
<dbReference type="Gene3D" id="1.10.8.730">
    <property type="match status" value="1"/>
</dbReference>
<name>A0AAE9UKB8_STRDY</name>
<feature type="compositionally biased region" description="Basic and acidic residues" evidence="1">
    <location>
        <begin position="10"/>
        <end position="23"/>
    </location>
</feature>
<organism evidence="3 4">
    <name type="scientific">Streptococcus dysgalactiae</name>
    <dbReference type="NCBI Taxonomy" id="1334"/>
    <lineage>
        <taxon>Bacteria</taxon>
        <taxon>Bacillati</taxon>
        <taxon>Bacillota</taxon>
        <taxon>Bacilli</taxon>
        <taxon>Lactobacillales</taxon>
        <taxon>Streptococcaceae</taxon>
        <taxon>Streptococcus</taxon>
    </lineage>
</organism>
<dbReference type="PANTHER" id="PTHR30121:SF6">
    <property type="entry name" value="SLR6007 PROTEIN"/>
    <property type="match status" value="1"/>
</dbReference>
<dbReference type="AlphaFoldDB" id="A0AAE9UKB8"/>
<dbReference type="PANTHER" id="PTHR30121">
    <property type="entry name" value="UNCHARACTERIZED PROTEIN YJGR-RELATED"/>
    <property type="match status" value="1"/>
</dbReference>
<sequence length="789" mass="89545">MIKLPFGQRRGSEKLTQSEEARAKRLRRSLKPSTQNTLRYTSLFEDGMLHVTGEVYSETFKLGDVNYITASEEEKVDIIDYYAGALNSLNSANSYQLLILNRQVDSKLLTNITYDAIGDGYDDYRQEYNDMIEHRFAYDQNNFKVEKFITVSTSAMDRKTAKRQLNDVGTTLRNQFQGVDITLTSLDGSHRLNIFSDLLRGNPYLNLDYHDIAISGLTTKSFIAPNRIRFYENYMMMDDKFAKIMFIRQYPSFLNDGIVKSLTDIGIELAISIQANPYDIGEAMMSINTAESNVNMDIVKSMRKGFSDGIPEDMAVGGVARETSEAAKKWRSEIQENDQKVFSGVITVFFKADSLEQLNDFSQRIKTAGRKHVVDFEDIYYHQEEALNSVLPIGQVYLDAKKTLMRDMTTSNLATQIPFTNVDLQSESERAIYYGQNQLSNNVITVDRKRDLNTGSGVVLGSSGSGKSVTVKAGEVIPTILKYPEDRVIIVDPEDEYSDIGREFGAQLIDIFVGSNTHLNLMDLPEADRLSSEDTDPIGQKSNLIMGLFENILTEVTDEEFSIIDRVTRLCYEKITDRTPTLKDWHKILKEQPEPEAQNLALKSESYATGSQDIFSYETNVDIESRFIIFNLKKLNHKLKPFALMVIQDYIWNQVVNNQGKVTTHIYFDEMQLQFNTDNQAQFFTELYSRVRKYGAIPTGITQNVETLMAREEGRKLLSNSEFIILLKQKPQDLKVLAETIHLTPALIRYVSKPKAKGTGLIVAGSTVVPFENPIPRDSKLFKLIATDA</sequence>
<dbReference type="Proteomes" id="UP001164948">
    <property type="component" value="Chromosome"/>
</dbReference>
<dbReference type="InterPro" id="IPR051162">
    <property type="entry name" value="T4SS_component"/>
</dbReference>
<evidence type="ECO:0000256" key="1">
    <source>
        <dbReference type="SAM" id="MobiDB-lite"/>
    </source>
</evidence>
<dbReference type="NCBIfam" id="NF045971">
    <property type="entry name" value="conju_CD1110"/>
    <property type="match status" value="1"/>
</dbReference>
<dbReference type="SUPFAM" id="SSF52540">
    <property type="entry name" value="P-loop containing nucleoside triphosphate hydrolases"/>
    <property type="match status" value="1"/>
</dbReference>
<protein>
    <submittedName>
        <fullName evidence="3">DUF87 domain-containing protein</fullName>
    </submittedName>
</protein>
<reference evidence="3" key="1">
    <citation type="submission" date="2022-03" db="EMBL/GenBank/DDBJ databases">
        <title>Characterization and genomic analysis of a Streptococcus dysgalactiae associated with cultured channel catfish mortalities in China.</title>
        <authorList>
            <person name="Wang J."/>
            <person name="Geng Y."/>
        </authorList>
    </citation>
    <scope>NUCLEOTIDE SEQUENCE</scope>
    <source>
        <strain evidence="3">WJ001</strain>
    </source>
</reference>
<evidence type="ECO:0000259" key="2">
    <source>
        <dbReference type="Pfam" id="PF19044"/>
    </source>
</evidence>
<dbReference type="Gene3D" id="3.40.50.300">
    <property type="entry name" value="P-loop containing nucleotide triphosphate hydrolases"/>
    <property type="match status" value="1"/>
</dbReference>
<evidence type="ECO:0000313" key="3">
    <source>
        <dbReference type="EMBL" id="WAI92203.1"/>
    </source>
</evidence>
<dbReference type="InterPro" id="IPR027417">
    <property type="entry name" value="P-loop_NTPase"/>
</dbReference>